<comment type="similarity">
    <text evidence="1">Belongs to the DNA2/NAM7 helicase family.</text>
</comment>
<gene>
    <name evidence="7" type="primary">recD</name>
    <name evidence="7" type="ORF">ETAA1_32040</name>
</gene>
<evidence type="ECO:0000256" key="5">
    <source>
        <dbReference type="ARBA" id="ARBA00022840"/>
    </source>
</evidence>
<dbReference type="InterPro" id="IPR047187">
    <property type="entry name" value="SF1_C_Upf1"/>
</dbReference>
<dbReference type="KEGG" id="uli:ETAA1_32040"/>
<keyword evidence="3 7" id="KW-0378">Hydrolase</keyword>
<evidence type="ECO:0000256" key="4">
    <source>
        <dbReference type="ARBA" id="ARBA00022806"/>
    </source>
</evidence>
<dbReference type="InterPro" id="IPR050534">
    <property type="entry name" value="Coronavir_polyprotein_1ab"/>
</dbReference>
<dbReference type="Proteomes" id="UP000319576">
    <property type="component" value="Chromosome"/>
</dbReference>
<dbReference type="Gene3D" id="3.40.50.300">
    <property type="entry name" value="P-loop containing nucleotide triphosphate hydrolases"/>
    <property type="match status" value="2"/>
</dbReference>
<organism evidence="7 8">
    <name type="scientific">Urbifossiella limnaea</name>
    <dbReference type="NCBI Taxonomy" id="2528023"/>
    <lineage>
        <taxon>Bacteria</taxon>
        <taxon>Pseudomonadati</taxon>
        <taxon>Planctomycetota</taxon>
        <taxon>Planctomycetia</taxon>
        <taxon>Gemmatales</taxon>
        <taxon>Gemmataceae</taxon>
        <taxon>Urbifossiella</taxon>
    </lineage>
</organism>
<dbReference type="Gene3D" id="3.30.70.330">
    <property type="match status" value="1"/>
</dbReference>
<name>A0A517XUT0_9BACT</name>
<keyword evidence="5" id="KW-0067">ATP-binding</keyword>
<dbReference type="GO" id="GO:0005694">
    <property type="term" value="C:chromosome"/>
    <property type="evidence" value="ECO:0007669"/>
    <property type="project" value="UniProtKB-ARBA"/>
</dbReference>
<feature type="domain" description="AAA+ ATPase" evidence="6">
    <location>
        <begin position="272"/>
        <end position="443"/>
    </location>
</feature>
<dbReference type="CDD" id="cd18044">
    <property type="entry name" value="DEXXQc_SMUBP2"/>
    <property type="match status" value="1"/>
</dbReference>
<dbReference type="Pfam" id="PF13087">
    <property type="entry name" value="AAA_12"/>
    <property type="match status" value="1"/>
</dbReference>
<dbReference type="GO" id="GO:0005524">
    <property type="term" value="F:ATP binding"/>
    <property type="evidence" value="ECO:0007669"/>
    <property type="project" value="UniProtKB-KW"/>
</dbReference>
<dbReference type="AlphaFoldDB" id="A0A517XUT0"/>
<evidence type="ECO:0000256" key="3">
    <source>
        <dbReference type="ARBA" id="ARBA00022801"/>
    </source>
</evidence>
<keyword evidence="4" id="KW-0347">Helicase</keyword>
<keyword evidence="8" id="KW-1185">Reference proteome</keyword>
<evidence type="ECO:0000259" key="6">
    <source>
        <dbReference type="SMART" id="SM00382"/>
    </source>
</evidence>
<dbReference type="GO" id="GO:0043139">
    <property type="term" value="F:5'-3' DNA helicase activity"/>
    <property type="evidence" value="ECO:0007669"/>
    <property type="project" value="TreeGrafter"/>
</dbReference>
<dbReference type="InterPro" id="IPR012677">
    <property type="entry name" value="Nucleotide-bd_a/b_plait_sf"/>
</dbReference>
<dbReference type="EMBL" id="CP036273">
    <property type="protein sequence ID" value="QDU21239.1"/>
    <property type="molecule type" value="Genomic_DNA"/>
</dbReference>
<dbReference type="Gene3D" id="2.40.30.270">
    <property type="match status" value="1"/>
</dbReference>
<dbReference type="InterPro" id="IPR027417">
    <property type="entry name" value="P-loop_NTPase"/>
</dbReference>
<dbReference type="InterPro" id="IPR005580">
    <property type="entry name" value="DbpA/CsdA_RNA-bd_dom"/>
</dbReference>
<dbReference type="CDD" id="cd18808">
    <property type="entry name" value="SF1_C_Upf1"/>
    <property type="match status" value="1"/>
</dbReference>
<dbReference type="SUPFAM" id="SSF52540">
    <property type="entry name" value="P-loop containing nucleoside triphosphate hydrolases"/>
    <property type="match status" value="1"/>
</dbReference>
<evidence type="ECO:0000313" key="8">
    <source>
        <dbReference type="Proteomes" id="UP000319576"/>
    </source>
</evidence>
<evidence type="ECO:0000256" key="1">
    <source>
        <dbReference type="ARBA" id="ARBA00007913"/>
    </source>
</evidence>
<sequence length="711" mass="76824">MTAVHFDPLPPRCSTGAVLAFVCNTTGLDRKHVGKIALIGRGATVELDDRHAAKAVAALDGAAFNDRPVRARFAGKADFTNVDHFGKLSKFLDLEAAAEEAEARRRAAEGTDRGDGGTLLGLVLRESEFGLGGRLLLTLGRASRTEPLPPNRLGPGSPVVLTRTKPQRGVTFRGVVYDRADATVGVAIEPPDYDFDDDDGWRLDLSPDEVSRLRQQDALRRAAGADGDRLAALRAVLLGEREPEFDAGQPPPTFLTPLNEPQQDAVRLALAAKDVAVIHGPPGTGKTTTVAELIRCLVARGDRVLACAASNHAVDNLLEKLLRVGLHPVRLGHPARVVPELRARALDLLAEKHPDARQARKVAREAFALFRSADKWTRGKPEPGAKAAMRKEARDLLAEVRRLEALAVERVLDDARVVCATLTGLDGQTLGRRTFDTAVLDEACQSTEPASWLPLLRAGRVILAGDHCQLPPTVLSPEAADAGLSVSLMERVVARYGGQVARRLVVQYRMHESIQAFSSAEFYDGELIPHESVVSHRLCDLPGVEAGPPTETPVRFIDTAGAGYDEAQEEETESRLNRQEAALAVRQVRALLAAGVPAEQVAVITPYRGQVRLLRELLKDYPALEVDSVDGFQGREKEAVVISLVRSNPAGEIGFLADTRRTNVALTRARRALVVIGDSATLAADPFYARMIAHFEATGAYSSVWELDSNT</sequence>
<keyword evidence="2" id="KW-0547">Nucleotide-binding</keyword>
<reference evidence="7 8" key="1">
    <citation type="submission" date="2019-02" db="EMBL/GenBank/DDBJ databases">
        <title>Deep-cultivation of Planctomycetes and their phenomic and genomic characterization uncovers novel biology.</title>
        <authorList>
            <person name="Wiegand S."/>
            <person name="Jogler M."/>
            <person name="Boedeker C."/>
            <person name="Pinto D."/>
            <person name="Vollmers J."/>
            <person name="Rivas-Marin E."/>
            <person name="Kohn T."/>
            <person name="Peeters S.H."/>
            <person name="Heuer A."/>
            <person name="Rast P."/>
            <person name="Oberbeckmann S."/>
            <person name="Bunk B."/>
            <person name="Jeske O."/>
            <person name="Meyerdierks A."/>
            <person name="Storesund J.E."/>
            <person name="Kallscheuer N."/>
            <person name="Luecker S."/>
            <person name="Lage O.M."/>
            <person name="Pohl T."/>
            <person name="Merkel B.J."/>
            <person name="Hornburger P."/>
            <person name="Mueller R.-W."/>
            <person name="Bruemmer F."/>
            <person name="Labrenz M."/>
            <person name="Spormann A.M."/>
            <person name="Op den Camp H."/>
            <person name="Overmann J."/>
            <person name="Amann R."/>
            <person name="Jetten M.S.M."/>
            <person name="Mascher T."/>
            <person name="Medema M.H."/>
            <person name="Devos D.P."/>
            <person name="Kaster A.-K."/>
            <person name="Ovreas L."/>
            <person name="Rohde M."/>
            <person name="Galperin M.Y."/>
            <person name="Jogler C."/>
        </authorList>
    </citation>
    <scope>NUCLEOTIDE SEQUENCE [LARGE SCALE GENOMIC DNA]</scope>
    <source>
        <strain evidence="7 8">ETA_A1</strain>
    </source>
</reference>
<dbReference type="PANTHER" id="PTHR43788:SF18">
    <property type="entry name" value="R3H DOMAIN-CONTAINING PROTEIN"/>
    <property type="match status" value="1"/>
</dbReference>
<dbReference type="OrthoDB" id="9757917at2"/>
<dbReference type="GO" id="GO:0008854">
    <property type="term" value="F:exodeoxyribonuclease V activity"/>
    <property type="evidence" value="ECO:0007669"/>
    <property type="project" value="UniProtKB-EC"/>
</dbReference>
<dbReference type="InterPro" id="IPR041679">
    <property type="entry name" value="DNA2/NAM7-like_C"/>
</dbReference>
<evidence type="ECO:0000256" key="2">
    <source>
        <dbReference type="ARBA" id="ARBA00022741"/>
    </source>
</evidence>
<dbReference type="InterPro" id="IPR041677">
    <property type="entry name" value="DNA2/NAM7_AAA_11"/>
</dbReference>
<dbReference type="Pfam" id="PF03880">
    <property type="entry name" value="DbpA"/>
    <property type="match status" value="1"/>
</dbReference>
<accession>A0A517XUT0</accession>
<dbReference type="RefSeq" id="WP_145240048.1">
    <property type="nucleotide sequence ID" value="NZ_CP036273.1"/>
</dbReference>
<protein>
    <submittedName>
        <fullName evidence="7">RecBCD enzyme subunit RecD</fullName>
        <ecNumber evidence="7">3.1.11.5</ecNumber>
    </submittedName>
</protein>
<dbReference type="SMART" id="SM00382">
    <property type="entry name" value="AAA"/>
    <property type="match status" value="1"/>
</dbReference>
<proteinExistence type="inferred from homology"/>
<dbReference type="EC" id="3.1.11.5" evidence="7"/>
<dbReference type="FunFam" id="3.40.50.300:FF:000326">
    <property type="entry name" value="P-loop containing nucleoside triphosphate hydrolase"/>
    <property type="match status" value="1"/>
</dbReference>
<evidence type="ECO:0000313" key="7">
    <source>
        <dbReference type="EMBL" id="QDU21239.1"/>
    </source>
</evidence>
<dbReference type="PANTHER" id="PTHR43788">
    <property type="entry name" value="DNA2/NAM7 HELICASE FAMILY MEMBER"/>
    <property type="match status" value="1"/>
</dbReference>
<dbReference type="Pfam" id="PF13086">
    <property type="entry name" value="AAA_11"/>
    <property type="match status" value="1"/>
</dbReference>
<dbReference type="InterPro" id="IPR003593">
    <property type="entry name" value="AAA+_ATPase"/>
</dbReference>